<evidence type="ECO:0000313" key="6">
    <source>
        <dbReference type="Proteomes" id="UP000051587"/>
    </source>
</evidence>
<dbReference type="PANTHER" id="PTHR45024:SF2">
    <property type="entry name" value="SCP2 DOMAIN-CONTAINING PROTEIN"/>
    <property type="match status" value="1"/>
</dbReference>
<dbReference type="STRING" id="53501.SAMN04488043_110140"/>
<dbReference type="InterPro" id="IPR051687">
    <property type="entry name" value="Peroxisomal_Beta-Oxidation"/>
</dbReference>
<gene>
    <name evidence="5" type="ORF">TG4357_01852</name>
</gene>
<dbReference type="GO" id="GO:0016491">
    <property type="term" value="F:oxidoreductase activity"/>
    <property type="evidence" value="ECO:0007669"/>
    <property type="project" value="UniProtKB-KW"/>
</dbReference>
<dbReference type="InterPro" id="IPR036291">
    <property type="entry name" value="NAD(P)-bd_dom_sf"/>
</dbReference>
<dbReference type="PROSITE" id="PS00061">
    <property type="entry name" value="ADH_SHORT"/>
    <property type="match status" value="1"/>
</dbReference>
<reference evidence="5 6" key="1">
    <citation type="submission" date="2015-09" db="EMBL/GenBank/DDBJ databases">
        <authorList>
            <consortium name="Swine Surveillance"/>
        </authorList>
    </citation>
    <scope>NUCLEOTIDE SEQUENCE [LARGE SCALE GENOMIC DNA]</scope>
    <source>
        <strain evidence="5 6">CECT 4357</strain>
    </source>
</reference>
<evidence type="ECO:0000256" key="1">
    <source>
        <dbReference type="ARBA" id="ARBA00006484"/>
    </source>
</evidence>
<evidence type="ECO:0000259" key="4">
    <source>
        <dbReference type="SMART" id="SM00822"/>
    </source>
</evidence>
<evidence type="ECO:0000256" key="2">
    <source>
        <dbReference type="ARBA" id="ARBA00023002"/>
    </source>
</evidence>
<keyword evidence="6" id="KW-1185">Reference proteome</keyword>
<dbReference type="OrthoDB" id="9804774at2"/>
<dbReference type="PRINTS" id="PR00080">
    <property type="entry name" value="SDRFAMILY"/>
</dbReference>
<dbReference type="RefSeq" id="WP_058262585.1">
    <property type="nucleotide sequence ID" value="NZ_CP051181.1"/>
</dbReference>
<accession>A0A0P1FWF5</accession>
<dbReference type="Gene3D" id="3.40.50.720">
    <property type="entry name" value="NAD(P)-binding Rossmann-like Domain"/>
    <property type="match status" value="1"/>
</dbReference>
<dbReference type="Pfam" id="PF00106">
    <property type="entry name" value="adh_short"/>
    <property type="match status" value="1"/>
</dbReference>
<keyword evidence="2 5" id="KW-0560">Oxidoreductase</keyword>
<protein>
    <submittedName>
        <fullName evidence="5">Putative short-chain type dehydrogenase/reductase</fullName>
        <ecNumber evidence="5">1.1.1.-</ecNumber>
    </submittedName>
</protein>
<proteinExistence type="inferred from homology"/>
<dbReference type="EMBL" id="CYSA01000016">
    <property type="protein sequence ID" value="CUH65419.1"/>
    <property type="molecule type" value="Genomic_DNA"/>
</dbReference>
<dbReference type="PRINTS" id="PR00081">
    <property type="entry name" value="GDHRDH"/>
</dbReference>
<sequence length="309" mass="32451">MSEVRFDGRVAIVTGAGVGLGRSHALGLAARGAKVVVNDLGTSTDGTGSGSDAARAVVEEIRSEGGKAIANGANVADAAQVQAMVDEAISEFGHVDILVNNAGILRDKTFAKMTLEDFQMVMDVHLAGSVHTAHALWRHMCEREYGRIVFTTSASGMYGNFGQANYGAAKSAMLGLMNVLSIEGAKYNVRANMLAPTAATRMTENLIPAELLALLKPETITPGLLALVSDDAPSKMILGAGAGCFAETKIYETEGITLQDAELSPETVLARMAEIRDPANQQVMANAFEQTHKYVRNAAAARGVTLPGE</sequence>
<dbReference type="InterPro" id="IPR002347">
    <property type="entry name" value="SDR_fam"/>
</dbReference>
<name>A0A0P1FWF5_THAGE</name>
<dbReference type="PANTHER" id="PTHR45024">
    <property type="entry name" value="DEHYDROGENASES, SHORT CHAIN"/>
    <property type="match status" value="1"/>
</dbReference>
<dbReference type="SMART" id="SM00822">
    <property type="entry name" value="PKS_KR"/>
    <property type="match status" value="1"/>
</dbReference>
<dbReference type="SUPFAM" id="SSF51735">
    <property type="entry name" value="NAD(P)-binding Rossmann-fold domains"/>
    <property type="match status" value="1"/>
</dbReference>
<dbReference type="Proteomes" id="UP000051587">
    <property type="component" value="Unassembled WGS sequence"/>
</dbReference>
<dbReference type="EC" id="1.1.1.-" evidence="5"/>
<comment type="similarity">
    <text evidence="1 3">Belongs to the short-chain dehydrogenases/reductases (SDR) family.</text>
</comment>
<dbReference type="InterPro" id="IPR020904">
    <property type="entry name" value="Sc_DH/Rdtase_CS"/>
</dbReference>
<dbReference type="InterPro" id="IPR057326">
    <property type="entry name" value="KR_dom"/>
</dbReference>
<dbReference type="AlphaFoldDB" id="A0A0P1FWF5"/>
<evidence type="ECO:0000313" key="5">
    <source>
        <dbReference type="EMBL" id="CUH65419.1"/>
    </source>
</evidence>
<feature type="domain" description="Ketoreductase" evidence="4">
    <location>
        <begin position="9"/>
        <end position="186"/>
    </location>
</feature>
<evidence type="ECO:0000256" key="3">
    <source>
        <dbReference type="RuleBase" id="RU000363"/>
    </source>
</evidence>
<organism evidence="5 6">
    <name type="scientific">Thalassovita gelatinovora</name>
    <name type="common">Thalassobius gelatinovorus</name>
    <dbReference type="NCBI Taxonomy" id="53501"/>
    <lineage>
        <taxon>Bacteria</taxon>
        <taxon>Pseudomonadati</taxon>
        <taxon>Pseudomonadota</taxon>
        <taxon>Alphaproteobacteria</taxon>
        <taxon>Rhodobacterales</taxon>
        <taxon>Roseobacteraceae</taxon>
        <taxon>Thalassovita</taxon>
    </lineage>
</organism>